<dbReference type="InterPro" id="IPR000835">
    <property type="entry name" value="HTH_MarR-typ"/>
</dbReference>
<dbReference type="GO" id="GO:0003700">
    <property type="term" value="F:DNA-binding transcription factor activity"/>
    <property type="evidence" value="ECO:0007669"/>
    <property type="project" value="InterPro"/>
</dbReference>
<dbReference type="PANTHER" id="PTHR33164:SF43">
    <property type="entry name" value="HTH-TYPE TRANSCRIPTIONAL REPRESSOR YETL"/>
    <property type="match status" value="1"/>
</dbReference>
<name>A0A179IT76_HYDSH</name>
<dbReference type="AlphaFoldDB" id="A0A179IT76"/>
<dbReference type="OrthoDB" id="288929at2"/>
<sequence>MINLVKLLGREGAGIDAGEGRRQAVEELILLIRELSRRFKYGIQLPEGLSLMDGWFLRMLADGTPKSAGALARHFGVSQSYVTNWAERLVRRGLVRRERSALDRRIVYLALTEAGRRTVDNLEAERRRLAEALFGHVTDEELWALADLLRRMLARLDGGSADRLPSGRS</sequence>
<feature type="domain" description="HTH marR-type" evidence="2">
    <location>
        <begin position="21"/>
        <end position="154"/>
    </location>
</feature>
<dbReference type="SUPFAM" id="SSF46785">
    <property type="entry name" value="Winged helix' DNA-binding domain"/>
    <property type="match status" value="1"/>
</dbReference>
<dbReference type="EMBL" id="JAHHQF010000071">
    <property type="protein sequence ID" value="MBT9282984.1"/>
    <property type="molecule type" value="Genomic_DNA"/>
</dbReference>
<dbReference type="InterPro" id="IPR036388">
    <property type="entry name" value="WH-like_DNA-bd_sf"/>
</dbReference>
<evidence type="ECO:0000313" key="5">
    <source>
        <dbReference type="EMBL" id="PTQ54357.1"/>
    </source>
</evidence>
<proteinExistence type="predicted"/>
<dbReference type="STRING" id="1484.SA87_11075"/>
<dbReference type="EMBL" id="PEBV01000004">
    <property type="protein sequence ID" value="PTQ54357.1"/>
    <property type="molecule type" value="Genomic_DNA"/>
</dbReference>
<dbReference type="PRINTS" id="PR00598">
    <property type="entry name" value="HTHMARR"/>
</dbReference>
<dbReference type="SMART" id="SM00347">
    <property type="entry name" value="HTH_MARR"/>
    <property type="match status" value="1"/>
</dbReference>
<dbReference type="PROSITE" id="PS50995">
    <property type="entry name" value="HTH_MARR_2"/>
    <property type="match status" value="1"/>
</dbReference>
<dbReference type="InterPro" id="IPR039422">
    <property type="entry name" value="MarR/SlyA-like"/>
</dbReference>
<dbReference type="PANTHER" id="PTHR33164">
    <property type="entry name" value="TRANSCRIPTIONAL REGULATOR, MARR FAMILY"/>
    <property type="match status" value="1"/>
</dbReference>
<gene>
    <name evidence="5" type="ORF">HSCHL_0276</name>
    <name evidence="3" type="ORF">KM312_10135</name>
    <name evidence="4" type="ORF">SA87_11075</name>
</gene>
<dbReference type="Proteomes" id="UP000748108">
    <property type="component" value="Unassembled WGS sequence"/>
</dbReference>
<dbReference type="Gene3D" id="1.10.10.10">
    <property type="entry name" value="Winged helix-like DNA-binding domain superfamily/Winged helix DNA-binding domain"/>
    <property type="match status" value="1"/>
</dbReference>
<dbReference type="Proteomes" id="UP000243024">
    <property type="component" value="Unassembled WGS sequence"/>
</dbReference>
<protein>
    <submittedName>
        <fullName evidence="3">MarR family winged helix-turn-helix transcriptional regulator</fullName>
    </submittedName>
    <submittedName>
        <fullName evidence="5">Transcriptional regulator, MarR family</fullName>
    </submittedName>
</protein>
<reference evidence="3" key="3">
    <citation type="journal article" date="2021" name="Microbiology">
        <title>Metagenomic Analysis of the Microbial Community in the Underground Coal Fire Area (Kemerovo Region, Russia) Revealed Predominance of Thermophilic Members of the Phyla Deinococcus-thermus, Aquificae, and Firmicutes.</title>
        <authorList>
            <person name="Kadnikov V."/>
            <person name="Mardanov A.V."/>
            <person name="Beletsky A.V."/>
            <person name="Karnachuk O.V."/>
            <person name="Ravin N.V."/>
        </authorList>
    </citation>
    <scope>NUCLEOTIDE SEQUENCE</scope>
    <source>
        <strain evidence="3">RBS10-49</strain>
    </source>
</reference>
<organism evidence="4 6">
    <name type="scientific">Hydrogenibacillus schlegelii</name>
    <name type="common">Bacillus schlegelii</name>
    <dbReference type="NCBI Taxonomy" id="1484"/>
    <lineage>
        <taxon>Bacteria</taxon>
        <taxon>Bacillati</taxon>
        <taxon>Bacillota</taxon>
        <taxon>Bacilli</taxon>
        <taxon>Bacillales</taxon>
        <taxon>Bacillales Family X. Incertae Sedis</taxon>
        <taxon>Hydrogenibacillus</taxon>
    </lineage>
</organism>
<dbReference type="EMBL" id="JXBB01000001">
    <property type="protein sequence ID" value="OAR05433.1"/>
    <property type="molecule type" value="Genomic_DNA"/>
</dbReference>
<keyword evidence="6" id="KW-1185">Reference proteome</keyword>
<evidence type="ECO:0000313" key="3">
    <source>
        <dbReference type="EMBL" id="MBT9282984.1"/>
    </source>
</evidence>
<dbReference type="Pfam" id="PF12802">
    <property type="entry name" value="MarR_2"/>
    <property type="match status" value="1"/>
</dbReference>
<reference evidence="5 7" key="2">
    <citation type="submission" date="2017-08" db="EMBL/GenBank/DDBJ databases">
        <title>Burning lignite coal seam in the remote Altai Mountains harbors a hydrogen-driven thermophilic microbial community.</title>
        <authorList>
            <person name="Kadnikov V.V."/>
            <person name="Mardanov A.V."/>
            <person name="Ivasenko D."/>
            <person name="Beletsky A.V."/>
            <person name="Karnachuk O.V."/>
            <person name="Ravin N.V."/>
        </authorList>
    </citation>
    <scope>NUCLEOTIDE SEQUENCE [LARGE SCALE GENOMIC DNA]</scope>
    <source>
        <strain evidence="5">AL33</strain>
    </source>
</reference>
<evidence type="ECO:0000259" key="2">
    <source>
        <dbReference type="PROSITE" id="PS50995"/>
    </source>
</evidence>
<reference evidence="4 6" key="1">
    <citation type="submission" date="2015-09" db="EMBL/GenBank/DDBJ databases">
        <title>Draft genome sequence of Hydrogenibacillus schlegelii DSM 2000.</title>
        <authorList>
            <person name="Hemp J."/>
        </authorList>
    </citation>
    <scope>NUCLEOTIDE SEQUENCE [LARGE SCALE GENOMIC DNA]</scope>
    <source>
        <strain evidence="4 6">MA 48</strain>
    </source>
</reference>
<dbReference type="InterPro" id="IPR036390">
    <property type="entry name" value="WH_DNA-bd_sf"/>
</dbReference>
<evidence type="ECO:0000313" key="6">
    <source>
        <dbReference type="Proteomes" id="UP000243024"/>
    </source>
</evidence>
<evidence type="ECO:0000313" key="7">
    <source>
        <dbReference type="Proteomes" id="UP000244180"/>
    </source>
</evidence>
<dbReference type="GO" id="GO:0003677">
    <property type="term" value="F:DNA binding"/>
    <property type="evidence" value="ECO:0007669"/>
    <property type="project" value="UniProtKB-KW"/>
</dbReference>
<evidence type="ECO:0000256" key="1">
    <source>
        <dbReference type="ARBA" id="ARBA00023125"/>
    </source>
</evidence>
<dbReference type="Proteomes" id="UP000244180">
    <property type="component" value="Unassembled WGS sequence"/>
</dbReference>
<accession>A0A179IT76</accession>
<dbReference type="GO" id="GO:0006950">
    <property type="term" value="P:response to stress"/>
    <property type="evidence" value="ECO:0007669"/>
    <property type="project" value="TreeGrafter"/>
</dbReference>
<keyword evidence="1" id="KW-0238">DNA-binding</keyword>
<dbReference type="RefSeq" id="WP_066197453.1">
    <property type="nucleotide sequence ID" value="NZ_CBCSAS010000020.1"/>
</dbReference>
<comment type="caution">
    <text evidence="4">The sequence shown here is derived from an EMBL/GenBank/DDBJ whole genome shotgun (WGS) entry which is preliminary data.</text>
</comment>
<evidence type="ECO:0000313" key="4">
    <source>
        <dbReference type="EMBL" id="OAR05433.1"/>
    </source>
</evidence>